<gene>
    <name evidence="3" type="ORF">ACFOSS_05930</name>
</gene>
<dbReference type="InterPro" id="IPR023582">
    <property type="entry name" value="Impact"/>
</dbReference>
<comment type="similarity">
    <text evidence="1">Belongs to the IMPACT family.</text>
</comment>
<name>A0ABV8CLI4_9GAMM</name>
<dbReference type="InterPro" id="IPR020569">
    <property type="entry name" value="UPF0029_Impact_CS"/>
</dbReference>
<dbReference type="PANTHER" id="PTHR16301">
    <property type="entry name" value="IMPACT-RELATED"/>
    <property type="match status" value="1"/>
</dbReference>
<dbReference type="Pfam" id="PF01205">
    <property type="entry name" value="Impact_N"/>
    <property type="match status" value="1"/>
</dbReference>
<organism evidence="3 4">
    <name type="scientific">Pseudaeromonas sharmana</name>
    <dbReference type="NCBI Taxonomy" id="328412"/>
    <lineage>
        <taxon>Bacteria</taxon>
        <taxon>Pseudomonadati</taxon>
        <taxon>Pseudomonadota</taxon>
        <taxon>Gammaproteobacteria</taxon>
        <taxon>Aeromonadales</taxon>
        <taxon>Aeromonadaceae</taxon>
        <taxon>Pseudaeromonas</taxon>
    </lineage>
</organism>
<accession>A0ABV8CLI4</accession>
<evidence type="ECO:0000313" key="3">
    <source>
        <dbReference type="EMBL" id="MFC3913004.1"/>
    </source>
</evidence>
<dbReference type="NCBIfam" id="TIGR00257">
    <property type="entry name" value="IMPACT_YIGZ"/>
    <property type="match status" value="1"/>
</dbReference>
<keyword evidence="4" id="KW-1185">Reference proteome</keyword>
<dbReference type="PANTHER" id="PTHR16301:SF20">
    <property type="entry name" value="IMPACT FAMILY MEMBER YIGZ"/>
    <property type="match status" value="1"/>
</dbReference>
<dbReference type="Gene3D" id="3.30.230.30">
    <property type="entry name" value="Impact, N-terminal domain"/>
    <property type="match status" value="1"/>
</dbReference>
<feature type="domain" description="Impact N-terminal" evidence="2">
    <location>
        <begin position="22"/>
        <end position="128"/>
    </location>
</feature>
<dbReference type="InterPro" id="IPR036956">
    <property type="entry name" value="Impact_N_sf"/>
</dbReference>
<dbReference type="PROSITE" id="PS00910">
    <property type="entry name" value="UPF0029"/>
    <property type="match status" value="1"/>
</dbReference>
<evidence type="ECO:0000259" key="2">
    <source>
        <dbReference type="Pfam" id="PF01205"/>
    </source>
</evidence>
<dbReference type="InterPro" id="IPR015796">
    <property type="entry name" value="Impact_YigZ-like"/>
</dbReference>
<dbReference type="InterPro" id="IPR020568">
    <property type="entry name" value="Ribosomal_Su5_D2-typ_SF"/>
</dbReference>
<sequence>MVDIEGSYPVPASELSDSEEIQKSRFITLLRHTPGRDAARRWLDEVRYAHPQARHHCWAMVCREPWQGQGYGFSDDGEPSGTAGKPILAQLLGSGLGEVTAVVVRYYGGIKLGTGGLVRAYGQGVSKLLRDIPTRIHVPMRTFNLSHKYDETLLLEWGMSQCGAEIIAVEYLQEVRLMGRCPAHQCEQFSRLLLEHSQGRLQVEWAVESELA</sequence>
<evidence type="ECO:0000313" key="4">
    <source>
        <dbReference type="Proteomes" id="UP001595692"/>
    </source>
</evidence>
<evidence type="ECO:0000256" key="1">
    <source>
        <dbReference type="ARBA" id="ARBA00007665"/>
    </source>
</evidence>
<dbReference type="Gene3D" id="3.30.70.240">
    <property type="match status" value="1"/>
</dbReference>
<dbReference type="SUPFAM" id="SSF54980">
    <property type="entry name" value="EF-G C-terminal domain-like"/>
    <property type="match status" value="1"/>
</dbReference>
<reference evidence="4" key="1">
    <citation type="journal article" date="2019" name="Int. J. Syst. Evol. Microbiol.">
        <title>The Global Catalogue of Microorganisms (GCM) 10K type strain sequencing project: providing services to taxonomists for standard genome sequencing and annotation.</title>
        <authorList>
            <consortium name="The Broad Institute Genomics Platform"/>
            <consortium name="The Broad Institute Genome Sequencing Center for Infectious Disease"/>
            <person name="Wu L."/>
            <person name="Ma J."/>
        </authorList>
    </citation>
    <scope>NUCLEOTIDE SEQUENCE [LARGE SCALE GENOMIC DNA]</scope>
    <source>
        <strain evidence="4">CCUG 54939</strain>
    </source>
</reference>
<proteinExistence type="inferred from homology"/>
<dbReference type="InterPro" id="IPR035647">
    <property type="entry name" value="EFG_III/V"/>
</dbReference>
<dbReference type="InterPro" id="IPR001498">
    <property type="entry name" value="Impact_N"/>
</dbReference>
<comment type="caution">
    <text evidence="3">The sequence shown here is derived from an EMBL/GenBank/DDBJ whole genome shotgun (WGS) entry which is preliminary data.</text>
</comment>
<protein>
    <submittedName>
        <fullName evidence="3">YigZ family protein</fullName>
    </submittedName>
</protein>
<dbReference type="EMBL" id="JBHSAF010000005">
    <property type="protein sequence ID" value="MFC3913004.1"/>
    <property type="molecule type" value="Genomic_DNA"/>
</dbReference>
<dbReference type="RefSeq" id="WP_377151231.1">
    <property type="nucleotide sequence ID" value="NZ_JBHSAF010000005.1"/>
</dbReference>
<dbReference type="SUPFAM" id="SSF54211">
    <property type="entry name" value="Ribosomal protein S5 domain 2-like"/>
    <property type="match status" value="1"/>
</dbReference>
<dbReference type="Proteomes" id="UP001595692">
    <property type="component" value="Unassembled WGS sequence"/>
</dbReference>